<evidence type="ECO:0000313" key="1">
    <source>
        <dbReference type="EMBL" id="MDK3075276.1"/>
    </source>
</evidence>
<proteinExistence type="predicted"/>
<dbReference type="RefSeq" id="WP_284487204.1">
    <property type="nucleotide sequence ID" value="NZ_JASNJE010000033.1"/>
</dbReference>
<accession>A0ABT7FJI6</accession>
<evidence type="ECO:0000313" key="2">
    <source>
        <dbReference type="Proteomes" id="UP001227126"/>
    </source>
</evidence>
<dbReference type="EMBL" id="JASNJE010000033">
    <property type="protein sequence ID" value="MDK3075276.1"/>
    <property type="molecule type" value="Genomic_DNA"/>
</dbReference>
<protein>
    <submittedName>
        <fullName evidence="1">Uncharacterized protein</fullName>
    </submittedName>
</protein>
<organism evidence="1 2">
    <name type="scientific">Sedimentitalea xiamensis</name>
    <dbReference type="NCBI Taxonomy" id="3050037"/>
    <lineage>
        <taxon>Bacteria</taxon>
        <taxon>Pseudomonadati</taxon>
        <taxon>Pseudomonadota</taxon>
        <taxon>Alphaproteobacteria</taxon>
        <taxon>Rhodobacterales</taxon>
        <taxon>Paracoccaceae</taxon>
        <taxon>Sedimentitalea</taxon>
    </lineage>
</organism>
<sequence>MAAKLTDQQLRFIAEYLGVRLKAEDQDAKGGGLVEKRAFLVTRWQSISAELDTELDMLCSAIAENVPFEKPDDIRRGVSAAIRPILDEMLDQIQDAVDKSINAGDLKYSAVKGAISSARNQCSSSELIAALRDNTLSSGQRFENAITDALTEIEVKLTA</sequence>
<gene>
    <name evidence="1" type="ORF">QO034_19525</name>
</gene>
<name>A0ABT7FJI6_9RHOB</name>
<dbReference type="Proteomes" id="UP001227126">
    <property type="component" value="Unassembled WGS sequence"/>
</dbReference>
<reference evidence="1 2" key="1">
    <citation type="submission" date="2023-05" db="EMBL/GenBank/DDBJ databases">
        <title>Sedimentitalea sp. nov. JM2-8.</title>
        <authorList>
            <person name="Huang J."/>
        </authorList>
    </citation>
    <scope>NUCLEOTIDE SEQUENCE [LARGE SCALE GENOMIC DNA]</scope>
    <source>
        <strain evidence="1 2">JM2-8</strain>
    </source>
</reference>
<comment type="caution">
    <text evidence="1">The sequence shown here is derived from an EMBL/GenBank/DDBJ whole genome shotgun (WGS) entry which is preliminary data.</text>
</comment>
<keyword evidence="2" id="KW-1185">Reference proteome</keyword>